<feature type="region of interest" description="Disordered" evidence="1">
    <location>
        <begin position="1"/>
        <end position="31"/>
    </location>
</feature>
<keyword evidence="2" id="KW-1185">Reference proteome</keyword>
<dbReference type="Proteomes" id="UP000050741">
    <property type="component" value="Unassembled WGS sequence"/>
</dbReference>
<dbReference type="AlphaFoldDB" id="A0A183C1U6"/>
<protein>
    <submittedName>
        <fullName evidence="3">Primosomal protein</fullName>
    </submittedName>
</protein>
<reference evidence="2" key="1">
    <citation type="submission" date="2013-12" db="EMBL/GenBank/DDBJ databases">
        <authorList>
            <person name="Aslett M."/>
        </authorList>
    </citation>
    <scope>NUCLEOTIDE SEQUENCE [LARGE SCALE GENOMIC DNA]</scope>
    <source>
        <strain evidence="2">Lindley</strain>
    </source>
</reference>
<reference evidence="2" key="2">
    <citation type="submission" date="2014-05" db="EMBL/GenBank/DDBJ databases">
        <title>The genome and life-stage specific transcriptomes of Globodera pallida elucidate key aspects of plant parasitism by a cyst nematode.</title>
        <authorList>
            <person name="Cotton J.A."/>
            <person name="Lilley C.J."/>
            <person name="Jones L.M."/>
            <person name="Kikuchi T."/>
            <person name="Reid A.J."/>
            <person name="Thorpe P."/>
            <person name="Tsai I.J."/>
            <person name="Beasley H."/>
            <person name="Blok V."/>
            <person name="Cock P.J.A."/>
            <person name="Van den Akker S.E."/>
            <person name="Holroyd N."/>
            <person name="Hunt M."/>
            <person name="Mantelin S."/>
            <person name="Naghra H."/>
            <person name="Pain A."/>
            <person name="Palomares-Rius J.E."/>
            <person name="Zarowiecki M."/>
            <person name="Berriman M."/>
            <person name="Jones J.T."/>
            <person name="Urwin P.E."/>
        </authorList>
    </citation>
    <scope>NUCLEOTIDE SEQUENCE [LARGE SCALE GENOMIC DNA]</scope>
    <source>
        <strain evidence="2">Lindley</strain>
    </source>
</reference>
<feature type="region of interest" description="Disordered" evidence="1">
    <location>
        <begin position="52"/>
        <end position="88"/>
    </location>
</feature>
<reference evidence="3" key="3">
    <citation type="submission" date="2016-06" db="UniProtKB">
        <authorList>
            <consortium name="WormBaseParasite"/>
        </authorList>
    </citation>
    <scope>IDENTIFICATION</scope>
</reference>
<evidence type="ECO:0000256" key="1">
    <source>
        <dbReference type="SAM" id="MobiDB-lite"/>
    </source>
</evidence>
<evidence type="ECO:0000313" key="2">
    <source>
        <dbReference type="Proteomes" id="UP000050741"/>
    </source>
</evidence>
<feature type="compositionally biased region" description="Acidic residues" evidence="1">
    <location>
        <begin position="72"/>
        <end position="87"/>
    </location>
</feature>
<sequence length="126" mass="13980">MSLTFDEEDTSGSDFDLDFTEGEQDDDDYSDYGEYFEDLDAFREDDPLALGNDYIGTGAGGVPESGDRGSDFDLDFTEGEQDDDDYSDYGKYFEDFDAFREDDPLALGNDYIGTAADGVPESVMVH</sequence>
<proteinExistence type="predicted"/>
<dbReference type="WBParaSite" id="GPLIN_000684000">
    <property type="protein sequence ID" value="GPLIN_000684000"/>
    <property type="gene ID" value="GPLIN_000684000"/>
</dbReference>
<organism evidence="2 3">
    <name type="scientific">Globodera pallida</name>
    <name type="common">Potato cyst nematode worm</name>
    <name type="synonym">Heterodera pallida</name>
    <dbReference type="NCBI Taxonomy" id="36090"/>
    <lineage>
        <taxon>Eukaryota</taxon>
        <taxon>Metazoa</taxon>
        <taxon>Ecdysozoa</taxon>
        <taxon>Nematoda</taxon>
        <taxon>Chromadorea</taxon>
        <taxon>Rhabditida</taxon>
        <taxon>Tylenchina</taxon>
        <taxon>Tylenchomorpha</taxon>
        <taxon>Tylenchoidea</taxon>
        <taxon>Heteroderidae</taxon>
        <taxon>Heteroderinae</taxon>
        <taxon>Globodera</taxon>
    </lineage>
</organism>
<accession>A0A183C1U6</accession>
<evidence type="ECO:0000313" key="3">
    <source>
        <dbReference type="WBParaSite" id="GPLIN_000684000"/>
    </source>
</evidence>
<name>A0A183C1U6_GLOPA</name>